<dbReference type="InterPro" id="IPR020843">
    <property type="entry name" value="ER"/>
</dbReference>
<evidence type="ECO:0000256" key="5">
    <source>
        <dbReference type="ARBA" id="ARBA00022946"/>
    </source>
</evidence>
<name>A0ABU4XQR6_9HYPH</name>
<keyword evidence="4" id="KW-0521">NADP</keyword>
<keyword evidence="7" id="KW-0443">Lipid metabolism</keyword>
<evidence type="ECO:0000256" key="4">
    <source>
        <dbReference type="ARBA" id="ARBA00022857"/>
    </source>
</evidence>
<dbReference type="RefSeq" id="WP_320319099.1">
    <property type="nucleotide sequence ID" value="NZ_JAVIIX010000037.1"/>
</dbReference>
<proteinExistence type="inferred from homology"/>
<evidence type="ECO:0000256" key="10">
    <source>
        <dbReference type="ARBA" id="ARBA00048843"/>
    </source>
</evidence>
<evidence type="ECO:0000256" key="6">
    <source>
        <dbReference type="ARBA" id="ARBA00023002"/>
    </source>
</evidence>
<sequence length="330" mass="35145">MKVRTPHMQGLQFQSFGEAKDVLQLVELQEPPAPAKSEVQIEMAYAPINPNDFLRIHSYLPNPPALPAIAGNEGLGHVVAVGDDVDTVKPGDRVILPLYSGTWRNRLNVPAQGLFALPAEADPQQLAMLRINPSTAALLLSEFVTLKPGDWVVQNAANSGVGRAVIAIAKHRGFKTVNLVRRPELIGDLLEAGGDIVEVDAPDGSMISDLHSGIEPKLAIDGVSASGTARLARWLAPGATLVGYAMMGGGRTPAADLDAIASSGINLQSFYLGRKENAQKMQDVLQTSAQLIAKGKLVQPIAATYPLKDYLQALAHARNGGKVQLDLRAR</sequence>
<dbReference type="InterPro" id="IPR051034">
    <property type="entry name" value="Mito_Enoyl-ACP_Reductase"/>
</dbReference>
<reference evidence="12 13" key="1">
    <citation type="submission" date="2023-08" db="EMBL/GenBank/DDBJ databases">
        <title>Implementing the SeqCode for naming new Mesorhizobium species isolated from Vachellia karroo root nodules.</title>
        <authorList>
            <person name="Van Lill M."/>
        </authorList>
    </citation>
    <scope>NUCLEOTIDE SEQUENCE [LARGE SCALE GENOMIC DNA]</scope>
    <source>
        <strain evidence="12 13">VK23A</strain>
    </source>
</reference>
<dbReference type="SUPFAM" id="SSF51735">
    <property type="entry name" value="NAD(P)-binding Rossmann-fold domains"/>
    <property type="match status" value="1"/>
</dbReference>
<comment type="similarity">
    <text evidence="1">Belongs to the zinc-containing alcohol dehydrogenase family. Quinone oxidoreductase subfamily.</text>
</comment>
<accession>A0ABU4XQR6</accession>
<dbReference type="InterPro" id="IPR013154">
    <property type="entry name" value="ADH-like_N"/>
</dbReference>
<evidence type="ECO:0000256" key="7">
    <source>
        <dbReference type="ARBA" id="ARBA00023098"/>
    </source>
</evidence>
<keyword evidence="8" id="KW-0275">Fatty acid biosynthesis</keyword>
<dbReference type="Pfam" id="PF08240">
    <property type="entry name" value="ADH_N"/>
    <property type="match status" value="1"/>
</dbReference>
<dbReference type="EC" id="1.3.1.104" evidence="9"/>
<evidence type="ECO:0000313" key="12">
    <source>
        <dbReference type="EMBL" id="MDX8476661.1"/>
    </source>
</evidence>
<evidence type="ECO:0000313" key="13">
    <source>
        <dbReference type="Proteomes" id="UP001271780"/>
    </source>
</evidence>
<evidence type="ECO:0000256" key="2">
    <source>
        <dbReference type="ARBA" id="ARBA00022516"/>
    </source>
</evidence>
<dbReference type="CDD" id="cd05282">
    <property type="entry name" value="ETR_like"/>
    <property type="match status" value="1"/>
</dbReference>
<dbReference type="PANTHER" id="PTHR43981:SF2">
    <property type="entry name" value="ENOYL-[ACYL-CARRIER-PROTEIN] REDUCTASE, MITOCHONDRIAL"/>
    <property type="match status" value="1"/>
</dbReference>
<dbReference type="Pfam" id="PF13602">
    <property type="entry name" value="ADH_zinc_N_2"/>
    <property type="match status" value="1"/>
</dbReference>
<dbReference type="EMBL" id="JAVIIZ010000039">
    <property type="protein sequence ID" value="MDX8476661.1"/>
    <property type="molecule type" value="Genomic_DNA"/>
</dbReference>
<dbReference type="Proteomes" id="UP001271780">
    <property type="component" value="Unassembled WGS sequence"/>
</dbReference>
<keyword evidence="6" id="KW-0560">Oxidoreductase</keyword>
<organism evidence="12 13">
    <name type="scientific">Mesorhizobium dulcispinae</name>
    <dbReference type="NCBI Taxonomy" id="3072316"/>
    <lineage>
        <taxon>Bacteria</taxon>
        <taxon>Pseudomonadati</taxon>
        <taxon>Pseudomonadota</taxon>
        <taxon>Alphaproteobacteria</taxon>
        <taxon>Hyphomicrobiales</taxon>
        <taxon>Phyllobacteriaceae</taxon>
        <taxon>Mesorhizobium</taxon>
    </lineage>
</organism>
<evidence type="ECO:0000256" key="3">
    <source>
        <dbReference type="ARBA" id="ARBA00022832"/>
    </source>
</evidence>
<dbReference type="Gene3D" id="3.40.50.720">
    <property type="entry name" value="NAD(P)-binding Rossmann-like Domain"/>
    <property type="match status" value="1"/>
</dbReference>
<evidence type="ECO:0000259" key="11">
    <source>
        <dbReference type="SMART" id="SM00829"/>
    </source>
</evidence>
<evidence type="ECO:0000256" key="8">
    <source>
        <dbReference type="ARBA" id="ARBA00023160"/>
    </source>
</evidence>
<dbReference type="InterPro" id="IPR036291">
    <property type="entry name" value="NAD(P)-bd_dom_sf"/>
</dbReference>
<keyword evidence="5" id="KW-0809">Transit peptide</keyword>
<protein>
    <recommendedName>
        <fullName evidence="9">enoyl-[acyl-carrier-protein] reductase</fullName>
        <ecNumber evidence="9">1.3.1.104</ecNumber>
    </recommendedName>
</protein>
<feature type="domain" description="Enoyl reductase (ER)" evidence="11">
    <location>
        <begin position="18"/>
        <end position="325"/>
    </location>
</feature>
<evidence type="ECO:0000256" key="1">
    <source>
        <dbReference type="ARBA" id="ARBA00010371"/>
    </source>
</evidence>
<comment type="caution">
    <text evidence="12">The sequence shown here is derived from an EMBL/GenBank/DDBJ whole genome shotgun (WGS) entry which is preliminary data.</text>
</comment>
<dbReference type="PANTHER" id="PTHR43981">
    <property type="entry name" value="ENOYL-[ACYL-CARRIER-PROTEIN] REDUCTASE, MITOCHONDRIAL"/>
    <property type="match status" value="1"/>
</dbReference>
<evidence type="ECO:0000256" key="9">
    <source>
        <dbReference type="ARBA" id="ARBA00038963"/>
    </source>
</evidence>
<comment type="catalytic activity">
    <reaction evidence="10">
        <text>a 2,3-saturated acyl-[ACP] + NADP(+) = a (2E)-enoyl-[ACP] + NADPH + H(+)</text>
        <dbReference type="Rhea" id="RHEA:22564"/>
        <dbReference type="Rhea" id="RHEA-COMP:9925"/>
        <dbReference type="Rhea" id="RHEA-COMP:9926"/>
        <dbReference type="ChEBI" id="CHEBI:15378"/>
        <dbReference type="ChEBI" id="CHEBI:57783"/>
        <dbReference type="ChEBI" id="CHEBI:58349"/>
        <dbReference type="ChEBI" id="CHEBI:78784"/>
        <dbReference type="ChEBI" id="CHEBI:78785"/>
        <dbReference type="EC" id="1.3.1.104"/>
    </reaction>
</comment>
<keyword evidence="2" id="KW-0444">Lipid biosynthesis</keyword>
<dbReference type="Gene3D" id="3.90.180.10">
    <property type="entry name" value="Medium-chain alcohol dehydrogenases, catalytic domain"/>
    <property type="match status" value="1"/>
</dbReference>
<dbReference type="SMART" id="SM00829">
    <property type="entry name" value="PKS_ER"/>
    <property type="match status" value="1"/>
</dbReference>
<keyword evidence="3" id="KW-0276">Fatty acid metabolism</keyword>
<dbReference type="InterPro" id="IPR011032">
    <property type="entry name" value="GroES-like_sf"/>
</dbReference>
<gene>
    <name evidence="12" type="ORF">RFM27_31840</name>
</gene>
<dbReference type="SUPFAM" id="SSF50129">
    <property type="entry name" value="GroES-like"/>
    <property type="match status" value="1"/>
</dbReference>
<keyword evidence="13" id="KW-1185">Reference proteome</keyword>